<evidence type="ECO:0000256" key="2">
    <source>
        <dbReference type="ARBA" id="ARBA00022516"/>
    </source>
</evidence>
<feature type="domain" description="Squalene cyclase N-terminal" evidence="9">
    <location>
        <begin position="80"/>
        <end position="365"/>
    </location>
</feature>
<dbReference type="AlphaFoldDB" id="A0A1Y2C6R6"/>
<protein>
    <recommendedName>
        <fullName evidence="7">Terpene cyclase/mutase family member</fullName>
        <ecNumber evidence="7">5.4.99.-</ecNumber>
    </recommendedName>
</protein>
<keyword evidence="3" id="KW-0677">Repeat</keyword>
<dbReference type="PROSITE" id="PS01074">
    <property type="entry name" value="TERPENE_SYNTHASES"/>
    <property type="match status" value="1"/>
</dbReference>
<keyword evidence="4" id="KW-0752">Steroid biosynthesis</keyword>
<keyword evidence="5" id="KW-0443">Lipid metabolism</keyword>
<evidence type="ECO:0000256" key="1">
    <source>
        <dbReference type="ARBA" id="ARBA00009755"/>
    </source>
</evidence>
<dbReference type="InterPro" id="IPR018333">
    <property type="entry name" value="Squalene_cyclase"/>
</dbReference>
<comment type="similarity">
    <text evidence="1 7">Belongs to the terpene cyclase/mutase family.</text>
</comment>
<accession>A0A1Y2C6R6</accession>
<feature type="domain" description="Squalene cyclase C-terminal" evidence="8">
    <location>
        <begin position="379"/>
        <end position="717"/>
    </location>
</feature>
<dbReference type="SFLD" id="SFLDG01016">
    <property type="entry name" value="Prenyltransferase_Like_2"/>
    <property type="match status" value="1"/>
</dbReference>
<dbReference type="CDD" id="cd02892">
    <property type="entry name" value="SQCY_1"/>
    <property type="match status" value="1"/>
</dbReference>
<dbReference type="GO" id="GO:0000250">
    <property type="term" value="F:lanosterol synthase activity"/>
    <property type="evidence" value="ECO:0007669"/>
    <property type="project" value="UniProtKB-ARBA"/>
</dbReference>
<proteinExistence type="inferred from homology"/>
<reference evidence="10 11" key="1">
    <citation type="submission" date="2016-07" db="EMBL/GenBank/DDBJ databases">
        <title>Pervasive Adenine N6-methylation of Active Genes in Fungi.</title>
        <authorList>
            <consortium name="DOE Joint Genome Institute"/>
            <person name="Mondo S.J."/>
            <person name="Dannebaum R.O."/>
            <person name="Kuo R.C."/>
            <person name="Labutti K."/>
            <person name="Haridas S."/>
            <person name="Kuo A."/>
            <person name="Salamov A."/>
            <person name="Ahrendt S.R."/>
            <person name="Lipzen A."/>
            <person name="Sullivan W."/>
            <person name="Andreopoulos W.B."/>
            <person name="Clum A."/>
            <person name="Lindquist E."/>
            <person name="Daum C."/>
            <person name="Ramamoorthy G.K."/>
            <person name="Gryganskyi A."/>
            <person name="Culley D."/>
            <person name="Magnuson J.K."/>
            <person name="James T.Y."/>
            <person name="O'Malley M.A."/>
            <person name="Stajich J.E."/>
            <person name="Spatafora J.W."/>
            <person name="Visel A."/>
            <person name="Grigoriev I.V."/>
        </authorList>
    </citation>
    <scope>NUCLEOTIDE SEQUENCE [LARGE SCALE GENOMIC DNA]</scope>
    <source>
        <strain evidence="10 11">JEL800</strain>
    </source>
</reference>
<keyword evidence="2" id="KW-0444">Lipid biosynthesis</keyword>
<dbReference type="InterPro" id="IPR008930">
    <property type="entry name" value="Terpenoid_cyclase/PrenylTrfase"/>
</dbReference>
<dbReference type="EC" id="5.4.99.-" evidence="7"/>
<dbReference type="Gene3D" id="6.20.120.20">
    <property type="match status" value="1"/>
</dbReference>
<evidence type="ECO:0000259" key="9">
    <source>
        <dbReference type="Pfam" id="PF13249"/>
    </source>
</evidence>
<keyword evidence="6 7" id="KW-0413">Isomerase</keyword>
<dbReference type="GO" id="GO:0016104">
    <property type="term" value="P:triterpenoid biosynthetic process"/>
    <property type="evidence" value="ECO:0007669"/>
    <property type="project" value="InterPro"/>
</dbReference>
<dbReference type="STRING" id="329046.A0A1Y2C6R6"/>
<dbReference type="GO" id="GO:0005811">
    <property type="term" value="C:lipid droplet"/>
    <property type="evidence" value="ECO:0007669"/>
    <property type="project" value="InterPro"/>
</dbReference>
<evidence type="ECO:0000313" key="10">
    <source>
        <dbReference type="EMBL" id="ORY42587.1"/>
    </source>
</evidence>
<evidence type="ECO:0000256" key="3">
    <source>
        <dbReference type="ARBA" id="ARBA00022737"/>
    </source>
</evidence>
<organism evidence="10 11">
    <name type="scientific">Rhizoclosmatium globosum</name>
    <dbReference type="NCBI Taxonomy" id="329046"/>
    <lineage>
        <taxon>Eukaryota</taxon>
        <taxon>Fungi</taxon>
        <taxon>Fungi incertae sedis</taxon>
        <taxon>Chytridiomycota</taxon>
        <taxon>Chytridiomycota incertae sedis</taxon>
        <taxon>Chytridiomycetes</taxon>
        <taxon>Chytridiales</taxon>
        <taxon>Chytriomycetaceae</taxon>
        <taxon>Rhizoclosmatium</taxon>
    </lineage>
</organism>
<dbReference type="Gene3D" id="1.50.10.20">
    <property type="match status" value="2"/>
</dbReference>
<dbReference type="GO" id="GO:0006695">
    <property type="term" value="P:cholesterol biosynthetic process"/>
    <property type="evidence" value="ECO:0007669"/>
    <property type="project" value="TreeGrafter"/>
</dbReference>
<dbReference type="FunFam" id="1.50.10.20:FF:000003">
    <property type="entry name" value="Terpene cyclase/mutase family member"/>
    <property type="match status" value="1"/>
</dbReference>
<comment type="caution">
    <text evidence="10">The sequence shown here is derived from an EMBL/GenBank/DDBJ whole genome shotgun (WGS) entry which is preliminary data.</text>
</comment>
<keyword evidence="11" id="KW-1185">Reference proteome</keyword>
<dbReference type="InterPro" id="IPR032697">
    <property type="entry name" value="SQ_cyclase_N"/>
</dbReference>
<evidence type="ECO:0000256" key="6">
    <source>
        <dbReference type="ARBA" id="ARBA00023235"/>
    </source>
</evidence>
<dbReference type="Pfam" id="PF13243">
    <property type="entry name" value="SQHop_cyclase_C"/>
    <property type="match status" value="1"/>
</dbReference>
<dbReference type="NCBIfam" id="TIGR01787">
    <property type="entry name" value="squalene_cyclas"/>
    <property type="match status" value="1"/>
</dbReference>
<dbReference type="EMBL" id="MCGO01000028">
    <property type="protein sequence ID" value="ORY42587.1"/>
    <property type="molecule type" value="Genomic_DNA"/>
</dbReference>
<dbReference type="Pfam" id="PF13249">
    <property type="entry name" value="SQHop_cyclase_N"/>
    <property type="match status" value="1"/>
</dbReference>
<dbReference type="OrthoDB" id="21502at2759"/>
<dbReference type="InterPro" id="IPR002365">
    <property type="entry name" value="Terpene_synthase_CS"/>
</dbReference>
<evidence type="ECO:0000313" key="11">
    <source>
        <dbReference type="Proteomes" id="UP000193642"/>
    </source>
</evidence>
<evidence type="ECO:0000256" key="7">
    <source>
        <dbReference type="RuleBase" id="RU362003"/>
    </source>
</evidence>
<dbReference type="InterPro" id="IPR032696">
    <property type="entry name" value="SQ_cyclase_C"/>
</dbReference>
<name>A0A1Y2C6R6_9FUNG</name>
<dbReference type="SUPFAM" id="SSF48239">
    <property type="entry name" value="Terpenoid cyclases/Protein prenyltransferases"/>
    <property type="match status" value="2"/>
</dbReference>
<dbReference type="PANTHER" id="PTHR11764:SF20">
    <property type="entry name" value="LANOSTEROL SYNTHASE"/>
    <property type="match status" value="1"/>
</dbReference>
<dbReference type="Proteomes" id="UP000193642">
    <property type="component" value="Unassembled WGS sequence"/>
</dbReference>
<evidence type="ECO:0000256" key="5">
    <source>
        <dbReference type="ARBA" id="ARBA00023098"/>
    </source>
</evidence>
<gene>
    <name evidence="10" type="ORF">BCR33DRAFT_758308</name>
</gene>
<evidence type="ECO:0000256" key="4">
    <source>
        <dbReference type="ARBA" id="ARBA00022955"/>
    </source>
</evidence>
<dbReference type="PANTHER" id="PTHR11764">
    <property type="entry name" value="TERPENE CYCLASE/MUTASE FAMILY MEMBER"/>
    <property type="match status" value="1"/>
</dbReference>
<sequence>MPAKSTCPAAGLTSTDPTKWRLSVSEGRQVWQYVEDELQLVDWPQTEACKYWQGLPLSDGSVFPKATTALDAAKNGYRFFEKLQTEDGHWAGEYGGPMFLIPGLVITMYITKTPWKPGQQIELINYLRARAHKEDGGWGIHIESVSSVFGTALNYVALRLLGVSPDDPVCARARAHLHKLGGTTGIPAWGKFWLSCLNVYEWEGNNPVPPELWLLPYWVPIHPGRMWCHSRMVALPMSFLYGRKFKAEVDDLILELRKELYVQPYETIVWDRQRNNVAAVDLFLPHTKLMDFCNEILVIYEKFPIFRKPALDAALTQIRYEDINTDFLDLGPVNKVMNMLSVWLVDGPDSENFKRHTSRIDDFLWKSGEGMMMNGTNGSQLWDTSFAVQAMVETGLAEEPEFKKSLMKAYEFLDITQIQHDPIIDLTVCHRQASKGAWPFSTRHQSYTVSDCTAEGLKATLLLQNKVIFPADYSMKKISEQRLFDSVNVLLGMQNGDGGFASYELVRGPKWFEWLNPAEVFGNIMVEYTYPECTTSVVLGLTEFREHYPNHRRKEIDDTIARAVKYILNIQRKDGSWYGSWGICFTYAGLFALNSLASVGMYYHNSEPVRRACEFLISKQRKDGGWGESFKSSETYEYVHHETSQVVNTAWALLSLMAADYPVQEHLEKGIKLLMSRQQPNGEWKQEAIEGVFNHNCMISYPNYKFVFTIWALGVYAKKYNNPKIK</sequence>
<evidence type="ECO:0000259" key="8">
    <source>
        <dbReference type="Pfam" id="PF13243"/>
    </source>
</evidence>